<feature type="transmembrane region" description="Helical" evidence="1">
    <location>
        <begin position="345"/>
        <end position="363"/>
    </location>
</feature>
<feature type="domain" description="EGF-like" evidence="2">
    <location>
        <begin position="177"/>
        <end position="188"/>
    </location>
</feature>
<dbReference type="PROSITE" id="PS00022">
    <property type="entry name" value="EGF_1"/>
    <property type="match status" value="1"/>
</dbReference>
<protein>
    <recommendedName>
        <fullName evidence="2">EGF-like domain-containing protein</fullName>
    </recommendedName>
</protein>
<dbReference type="InterPro" id="IPR000742">
    <property type="entry name" value="EGF"/>
</dbReference>
<name>A0ABQ7GJ46_DUNSA</name>
<evidence type="ECO:0000256" key="1">
    <source>
        <dbReference type="SAM" id="Phobius"/>
    </source>
</evidence>
<proteinExistence type="predicted"/>
<reference evidence="3" key="1">
    <citation type="submission" date="2017-08" db="EMBL/GenBank/DDBJ databases">
        <authorList>
            <person name="Polle J.E."/>
            <person name="Barry K."/>
            <person name="Cushman J."/>
            <person name="Schmutz J."/>
            <person name="Tran D."/>
            <person name="Hathwaick L.T."/>
            <person name="Yim W.C."/>
            <person name="Jenkins J."/>
            <person name="Mckie-Krisberg Z.M."/>
            <person name="Prochnik S."/>
            <person name="Lindquist E."/>
            <person name="Dockter R.B."/>
            <person name="Adam C."/>
            <person name="Molina H."/>
            <person name="Bunkerborg J."/>
            <person name="Jin E."/>
            <person name="Buchheim M."/>
            <person name="Magnuson J."/>
        </authorList>
    </citation>
    <scope>NUCLEOTIDE SEQUENCE</scope>
    <source>
        <strain evidence="3">CCAP 19/18</strain>
    </source>
</reference>
<evidence type="ECO:0000259" key="2">
    <source>
        <dbReference type="PROSITE" id="PS00022"/>
    </source>
</evidence>
<evidence type="ECO:0000313" key="3">
    <source>
        <dbReference type="EMBL" id="KAF5834633.1"/>
    </source>
</evidence>
<keyword evidence="1" id="KW-0812">Transmembrane</keyword>
<evidence type="ECO:0000313" key="4">
    <source>
        <dbReference type="Proteomes" id="UP000815325"/>
    </source>
</evidence>
<accession>A0ABQ7GJ46</accession>
<dbReference type="EMBL" id="MU069745">
    <property type="protein sequence ID" value="KAF5834633.1"/>
    <property type="molecule type" value="Genomic_DNA"/>
</dbReference>
<comment type="caution">
    <text evidence="3">The sequence shown here is derived from an EMBL/GenBank/DDBJ whole genome shotgun (WGS) entry which is preliminary data.</text>
</comment>
<keyword evidence="1" id="KW-1133">Transmembrane helix</keyword>
<organism evidence="3 4">
    <name type="scientific">Dunaliella salina</name>
    <name type="common">Green alga</name>
    <name type="synonym">Protococcus salinus</name>
    <dbReference type="NCBI Taxonomy" id="3046"/>
    <lineage>
        <taxon>Eukaryota</taxon>
        <taxon>Viridiplantae</taxon>
        <taxon>Chlorophyta</taxon>
        <taxon>core chlorophytes</taxon>
        <taxon>Chlorophyceae</taxon>
        <taxon>CS clade</taxon>
        <taxon>Chlamydomonadales</taxon>
        <taxon>Dunaliellaceae</taxon>
        <taxon>Dunaliella</taxon>
    </lineage>
</organism>
<keyword evidence="1" id="KW-0472">Membrane</keyword>
<gene>
    <name evidence="3" type="ORF">DUNSADRAFT_8640</name>
</gene>
<sequence length="427" mass="45412">MPVDEASGWIGDKCDQEVHMLPANGTAAKASLNPDETKCWATRLSSHGSPTANFFSIMGSLAKNSSAVDLHGLVAIPTAWHVNASLKYPNSSMDWDYSNSLKPGPLARLQLLGDAAQHSQRFGLYLCATPQKDSQPTHLTAGQASIMLSAKGHACMDDCNNWRGGQQRGTCQEDGRCACEAHWLGATCDVAAPNTTSTKCVPGSTLPEHTKDSTAPGNFECQKKKKKCGPSTELSCEEGTLRQDFTFQGGSVYGVCVCGPAAKARAGLALRAPEGPNCTFTSPLPPPSPKEPVKPEGGVVMCSPGHELLNAKPNSIVLSNGRKLQGGGRCVPITHIHKGVSPPLVFLWCLFSVALGPALVVLVRRVYVWHQTRQVQVIDDDEGLGASLLGHVRTGMETVVDGVRGLFSSGRSSTRDRGYGDADPNVW</sequence>
<dbReference type="Proteomes" id="UP000815325">
    <property type="component" value="Unassembled WGS sequence"/>
</dbReference>
<keyword evidence="4" id="KW-1185">Reference proteome</keyword>